<feature type="transmembrane region" description="Helical" evidence="1">
    <location>
        <begin position="80"/>
        <end position="98"/>
    </location>
</feature>
<dbReference type="AlphaFoldDB" id="A0AAF0CQG6"/>
<keyword evidence="1" id="KW-0812">Transmembrane</keyword>
<name>A0AAF0CQG6_9BACT</name>
<feature type="transmembrane region" description="Helical" evidence="1">
    <location>
        <begin position="7"/>
        <end position="24"/>
    </location>
</feature>
<protein>
    <recommendedName>
        <fullName evidence="4">DUF4400 domain-containing protein</fullName>
    </recommendedName>
</protein>
<reference evidence="2" key="1">
    <citation type="submission" date="2023-03" db="EMBL/GenBank/DDBJ databases">
        <title>Lomoglobus Profundus gen. nov., sp. nov., a novel member of the phylum Verrucomicrobia, isolated from deep-marine sediment of South China Sea.</title>
        <authorList>
            <person name="Ahmad T."/>
            <person name="Ishaq S.E."/>
            <person name="Wang F."/>
        </authorList>
    </citation>
    <scope>NUCLEOTIDE SEQUENCE</scope>
    <source>
        <strain evidence="2">LMO-M01</strain>
    </source>
</reference>
<accession>A0AAF0CQG6</accession>
<evidence type="ECO:0008006" key="4">
    <source>
        <dbReference type="Google" id="ProtNLM"/>
    </source>
</evidence>
<dbReference type="Proteomes" id="UP001218638">
    <property type="component" value="Chromosome"/>
</dbReference>
<dbReference type="KEGG" id="slom:PXH66_04855"/>
<keyword evidence="3" id="KW-1185">Reference proteome</keyword>
<evidence type="ECO:0000256" key="1">
    <source>
        <dbReference type="SAM" id="Phobius"/>
    </source>
</evidence>
<feature type="transmembrane region" description="Helical" evidence="1">
    <location>
        <begin position="142"/>
        <end position="168"/>
    </location>
</feature>
<keyword evidence="1" id="KW-0472">Membrane</keyword>
<dbReference type="EMBL" id="CP119075">
    <property type="protein sequence ID" value="WED66174.1"/>
    <property type="molecule type" value="Genomic_DNA"/>
</dbReference>
<gene>
    <name evidence="2" type="ORF">PXH66_04855</name>
</gene>
<feature type="transmembrane region" description="Helical" evidence="1">
    <location>
        <begin position="118"/>
        <end position="136"/>
    </location>
</feature>
<keyword evidence="1" id="KW-1133">Transmembrane helix</keyword>
<proteinExistence type="predicted"/>
<dbReference type="RefSeq" id="WP_330928429.1">
    <property type="nucleotide sequence ID" value="NZ_CP119075.1"/>
</dbReference>
<organism evidence="2 3">
    <name type="scientific">Synoicihabitans lomoniglobus</name>
    <dbReference type="NCBI Taxonomy" id="2909285"/>
    <lineage>
        <taxon>Bacteria</taxon>
        <taxon>Pseudomonadati</taxon>
        <taxon>Verrucomicrobiota</taxon>
        <taxon>Opitutia</taxon>
        <taxon>Opitutales</taxon>
        <taxon>Opitutaceae</taxon>
        <taxon>Synoicihabitans</taxon>
    </lineage>
</organism>
<evidence type="ECO:0000313" key="3">
    <source>
        <dbReference type="Proteomes" id="UP001218638"/>
    </source>
</evidence>
<sequence>MKTQIPLLVLYIVFLMGSIAYIAFANQSVESTSFAPGSFQRMREGFEDVTTIEQARQRMGAYISLIESSERIADERVKLHSFYTLFAIVMTLPLAMYAGQTMRNKLFAVRPAEMPRSVYWALWGVGSRGAAVRYMWLSVLLALVSIAASFINPIGFLGTAALISAAWYRHAIKWVDANSYWANATHAPFPMGNKTESRI</sequence>
<evidence type="ECO:0000313" key="2">
    <source>
        <dbReference type="EMBL" id="WED66174.1"/>
    </source>
</evidence>